<dbReference type="EMBL" id="MU274922">
    <property type="protein sequence ID" value="KAI0086652.1"/>
    <property type="molecule type" value="Genomic_DNA"/>
</dbReference>
<comment type="caution">
    <text evidence="1">The sequence shown here is derived from an EMBL/GenBank/DDBJ whole genome shotgun (WGS) entry which is preliminary data.</text>
</comment>
<proteinExistence type="predicted"/>
<reference evidence="1" key="1">
    <citation type="journal article" date="2021" name="Environ. Microbiol.">
        <title>Gene family expansions and transcriptome signatures uncover fungal adaptations to wood decay.</title>
        <authorList>
            <person name="Hage H."/>
            <person name="Miyauchi S."/>
            <person name="Viragh M."/>
            <person name="Drula E."/>
            <person name="Min B."/>
            <person name="Chaduli D."/>
            <person name="Navarro D."/>
            <person name="Favel A."/>
            <person name="Norest M."/>
            <person name="Lesage-Meessen L."/>
            <person name="Balint B."/>
            <person name="Merenyi Z."/>
            <person name="de Eugenio L."/>
            <person name="Morin E."/>
            <person name="Martinez A.T."/>
            <person name="Baldrian P."/>
            <person name="Stursova M."/>
            <person name="Martinez M.J."/>
            <person name="Novotny C."/>
            <person name="Magnuson J.K."/>
            <person name="Spatafora J.W."/>
            <person name="Maurice S."/>
            <person name="Pangilinan J."/>
            <person name="Andreopoulos W."/>
            <person name="LaButti K."/>
            <person name="Hundley H."/>
            <person name="Na H."/>
            <person name="Kuo A."/>
            <person name="Barry K."/>
            <person name="Lipzen A."/>
            <person name="Henrissat B."/>
            <person name="Riley R."/>
            <person name="Ahrendt S."/>
            <person name="Nagy L.G."/>
            <person name="Grigoriev I.V."/>
            <person name="Martin F."/>
            <person name="Rosso M.N."/>
        </authorList>
    </citation>
    <scope>NUCLEOTIDE SEQUENCE</scope>
    <source>
        <strain evidence="1">CBS 384.51</strain>
    </source>
</reference>
<sequence length="365" mass="39310">MEGPLESQYQIALGRLLNMSYALRSRLSSTLLSPIGRHSAPSSLRLQRYVSNKAKSSALNVENQPKTGQQPPYGPIGVNAALNCKPNDPTPSPTIFSHEFSLADRVALVSGGNRGLGLEMALALIEAGARVVYCVDLPKDPSAEWQAAHDYAKKLGSSGKTGGEGRLEYITGDVTDQALMWKIGKQIGDKEGRMDACVAAAGILRSNIDCLEYPAEEFRKVIDVNVNGVLFTAQAAGRQMERFGNGGSIVLIASMSGSITNKDQAWVSYNTSKSAVIQMARSMACELAPRKIRVNSLSPGYIYTSLTAAYLDSQPHLLEKWSSQNPMGRLGRPDELRGVVTWLTSDASTFCTGSDVLVSGGHHSW</sequence>
<evidence type="ECO:0000313" key="2">
    <source>
        <dbReference type="Proteomes" id="UP001055072"/>
    </source>
</evidence>
<organism evidence="1 2">
    <name type="scientific">Irpex rosettiformis</name>
    <dbReference type="NCBI Taxonomy" id="378272"/>
    <lineage>
        <taxon>Eukaryota</taxon>
        <taxon>Fungi</taxon>
        <taxon>Dikarya</taxon>
        <taxon>Basidiomycota</taxon>
        <taxon>Agaricomycotina</taxon>
        <taxon>Agaricomycetes</taxon>
        <taxon>Polyporales</taxon>
        <taxon>Irpicaceae</taxon>
        <taxon>Irpex</taxon>
    </lineage>
</organism>
<name>A0ACB8TX48_9APHY</name>
<keyword evidence="2" id="KW-1185">Reference proteome</keyword>
<dbReference type="Proteomes" id="UP001055072">
    <property type="component" value="Unassembled WGS sequence"/>
</dbReference>
<evidence type="ECO:0000313" key="1">
    <source>
        <dbReference type="EMBL" id="KAI0086652.1"/>
    </source>
</evidence>
<protein>
    <submittedName>
        <fullName evidence="1">Uncharacterized protein</fullName>
    </submittedName>
</protein>
<gene>
    <name evidence="1" type="ORF">BDY19DRAFT_959633</name>
</gene>
<accession>A0ACB8TX48</accession>